<evidence type="ECO:0000313" key="3">
    <source>
        <dbReference type="Proteomes" id="UP000823775"/>
    </source>
</evidence>
<dbReference type="Proteomes" id="UP000823775">
    <property type="component" value="Unassembled WGS sequence"/>
</dbReference>
<feature type="region of interest" description="Disordered" evidence="1">
    <location>
        <begin position="1"/>
        <end position="43"/>
    </location>
</feature>
<evidence type="ECO:0000313" key="2">
    <source>
        <dbReference type="EMBL" id="MCE2055537.1"/>
    </source>
</evidence>
<feature type="compositionally biased region" description="Basic residues" evidence="1">
    <location>
        <begin position="16"/>
        <end position="28"/>
    </location>
</feature>
<proteinExistence type="predicted"/>
<keyword evidence="3" id="KW-1185">Reference proteome</keyword>
<accession>A0ABS8W009</accession>
<evidence type="ECO:0000256" key="1">
    <source>
        <dbReference type="SAM" id="MobiDB-lite"/>
    </source>
</evidence>
<protein>
    <submittedName>
        <fullName evidence="2">Uncharacterized protein</fullName>
    </submittedName>
</protein>
<name>A0ABS8W009_DATST</name>
<dbReference type="EMBL" id="JACEIK010006342">
    <property type="protein sequence ID" value="MCE2055537.1"/>
    <property type="molecule type" value="Genomic_DNA"/>
</dbReference>
<sequence>MGTIVRPDQPDATEKRKGKATRSHVKKRAPIEQGQGEYTAKMKHPQDLVISTFDQRHSGHIIKPMMHKECKGSGCRFYLGSNLTQYLRTHEIDEEDVDYRLVLADKSVDVTQVKRLEEIHRLSYDEPLDDDDPPT</sequence>
<gene>
    <name evidence="2" type="ORF">HAX54_042841</name>
</gene>
<comment type="caution">
    <text evidence="2">The sequence shown here is derived from an EMBL/GenBank/DDBJ whole genome shotgun (WGS) entry which is preliminary data.</text>
</comment>
<reference evidence="2 3" key="1">
    <citation type="journal article" date="2021" name="BMC Genomics">
        <title>Datura genome reveals duplications of psychoactive alkaloid biosynthetic genes and high mutation rate following tissue culture.</title>
        <authorList>
            <person name="Rajewski A."/>
            <person name="Carter-House D."/>
            <person name="Stajich J."/>
            <person name="Litt A."/>
        </authorList>
    </citation>
    <scope>NUCLEOTIDE SEQUENCE [LARGE SCALE GENOMIC DNA]</scope>
    <source>
        <strain evidence="2">AR-01</strain>
    </source>
</reference>
<organism evidence="2 3">
    <name type="scientific">Datura stramonium</name>
    <name type="common">Jimsonweed</name>
    <name type="synonym">Common thornapple</name>
    <dbReference type="NCBI Taxonomy" id="4076"/>
    <lineage>
        <taxon>Eukaryota</taxon>
        <taxon>Viridiplantae</taxon>
        <taxon>Streptophyta</taxon>
        <taxon>Embryophyta</taxon>
        <taxon>Tracheophyta</taxon>
        <taxon>Spermatophyta</taxon>
        <taxon>Magnoliopsida</taxon>
        <taxon>eudicotyledons</taxon>
        <taxon>Gunneridae</taxon>
        <taxon>Pentapetalae</taxon>
        <taxon>asterids</taxon>
        <taxon>lamiids</taxon>
        <taxon>Solanales</taxon>
        <taxon>Solanaceae</taxon>
        <taxon>Solanoideae</taxon>
        <taxon>Datureae</taxon>
        <taxon>Datura</taxon>
    </lineage>
</organism>